<evidence type="ECO:0000313" key="2">
    <source>
        <dbReference type="Proteomes" id="UP001055039"/>
    </source>
</evidence>
<gene>
    <name evidence="1" type="ORF">LNAOJCKE_2277</name>
</gene>
<reference evidence="1" key="2">
    <citation type="submission" date="2021-08" db="EMBL/GenBank/DDBJ databases">
        <authorList>
            <person name="Tani A."/>
            <person name="Ola A."/>
            <person name="Ogura Y."/>
            <person name="Katsura K."/>
            <person name="Hayashi T."/>
        </authorList>
    </citation>
    <scope>NUCLEOTIDE SEQUENCE</scope>
    <source>
        <strain evidence="1">NBRC 15686</strain>
    </source>
</reference>
<proteinExistence type="predicted"/>
<evidence type="ECO:0000313" key="1">
    <source>
        <dbReference type="EMBL" id="GJE65069.1"/>
    </source>
</evidence>
<organism evidence="1 2">
    <name type="scientific">Methylorubrum aminovorans</name>
    <dbReference type="NCBI Taxonomy" id="269069"/>
    <lineage>
        <taxon>Bacteria</taxon>
        <taxon>Pseudomonadati</taxon>
        <taxon>Pseudomonadota</taxon>
        <taxon>Alphaproteobacteria</taxon>
        <taxon>Hyphomicrobiales</taxon>
        <taxon>Methylobacteriaceae</taxon>
        <taxon>Methylorubrum</taxon>
    </lineage>
</organism>
<dbReference type="Proteomes" id="UP001055039">
    <property type="component" value="Unassembled WGS sequence"/>
</dbReference>
<comment type="caution">
    <text evidence="1">The sequence shown here is derived from an EMBL/GenBank/DDBJ whole genome shotgun (WGS) entry which is preliminary data.</text>
</comment>
<dbReference type="EMBL" id="BPRC01000006">
    <property type="protein sequence ID" value="GJE65069.1"/>
    <property type="molecule type" value="Genomic_DNA"/>
</dbReference>
<protein>
    <submittedName>
        <fullName evidence="1">Uncharacterized protein</fullName>
    </submittedName>
</protein>
<name>A0ABQ4UCM4_9HYPH</name>
<reference evidence="1" key="1">
    <citation type="journal article" date="2021" name="Front. Microbiol.">
        <title>Comprehensive Comparative Genomics and Phenotyping of Methylobacterium Species.</title>
        <authorList>
            <person name="Alessa O."/>
            <person name="Ogura Y."/>
            <person name="Fujitani Y."/>
            <person name="Takami H."/>
            <person name="Hayashi T."/>
            <person name="Sahin N."/>
            <person name="Tani A."/>
        </authorList>
    </citation>
    <scope>NUCLEOTIDE SEQUENCE</scope>
    <source>
        <strain evidence="1">NBRC 15686</strain>
    </source>
</reference>
<keyword evidence="2" id="KW-1185">Reference proteome</keyword>
<sequence>MAEVRRIRGSGRLKSRLERLRQACAAEAVRLAQADPRFRAVLVSPAGVKPEGENREISL</sequence>
<accession>A0ABQ4UCM4</accession>